<accession>A0A183M9Z9</accession>
<dbReference type="AlphaFoldDB" id="A0A183M9Z9"/>
<sequence>MDDLFIELDQDARVPQTLARIDTKGLPTGVVRIDLSKHYAYQAYSGKQIPVSTAFRVSSFNNYLFSP</sequence>
<dbReference type="STRING" id="48269.A0A183M9Z9"/>
<protein>
    <submittedName>
        <fullName evidence="1">Uncharacterized protein</fullName>
    </submittedName>
</protein>
<evidence type="ECO:0000313" key="2">
    <source>
        <dbReference type="Proteomes" id="UP000277204"/>
    </source>
</evidence>
<gene>
    <name evidence="1" type="ORF">SMRZ_LOCUS12874</name>
</gene>
<keyword evidence="2" id="KW-1185">Reference proteome</keyword>
<proteinExistence type="predicted"/>
<dbReference type="EMBL" id="UZAI01008654">
    <property type="protein sequence ID" value="VDP02637.1"/>
    <property type="molecule type" value="Genomic_DNA"/>
</dbReference>
<evidence type="ECO:0000313" key="1">
    <source>
        <dbReference type="EMBL" id="VDP02637.1"/>
    </source>
</evidence>
<dbReference type="Proteomes" id="UP000277204">
    <property type="component" value="Unassembled WGS sequence"/>
</dbReference>
<name>A0A183M9Z9_9TREM</name>
<organism evidence="1 2">
    <name type="scientific">Schistosoma margrebowiei</name>
    <dbReference type="NCBI Taxonomy" id="48269"/>
    <lineage>
        <taxon>Eukaryota</taxon>
        <taxon>Metazoa</taxon>
        <taxon>Spiralia</taxon>
        <taxon>Lophotrochozoa</taxon>
        <taxon>Platyhelminthes</taxon>
        <taxon>Trematoda</taxon>
        <taxon>Digenea</taxon>
        <taxon>Strigeidida</taxon>
        <taxon>Schistosomatoidea</taxon>
        <taxon>Schistosomatidae</taxon>
        <taxon>Schistosoma</taxon>
    </lineage>
</organism>
<reference evidence="1 2" key="1">
    <citation type="submission" date="2018-11" db="EMBL/GenBank/DDBJ databases">
        <authorList>
            <consortium name="Pathogen Informatics"/>
        </authorList>
    </citation>
    <scope>NUCLEOTIDE SEQUENCE [LARGE SCALE GENOMIC DNA]</scope>
    <source>
        <strain evidence="1 2">Zambia</strain>
    </source>
</reference>